<evidence type="ECO:0000256" key="5">
    <source>
        <dbReference type="ARBA" id="ARBA00022989"/>
    </source>
</evidence>
<evidence type="ECO:0000256" key="2">
    <source>
        <dbReference type="ARBA" id="ARBA00007727"/>
    </source>
</evidence>
<reference evidence="9 10" key="1">
    <citation type="journal article" date="2024" name="Plant J.">
        <title>Genome sequences and population genomics reveal climatic adaptation and genomic divergence between two closely related sweetgum species.</title>
        <authorList>
            <person name="Xu W.Q."/>
            <person name="Ren C.Q."/>
            <person name="Zhang X.Y."/>
            <person name="Comes H.P."/>
            <person name="Liu X.H."/>
            <person name="Li Y.G."/>
            <person name="Kettle C.J."/>
            <person name="Jalonen R."/>
            <person name="Gaisberger H."/>
            <person name="Ma Y.Z."/>
            <person name="Qiu Y.X."/>
        </authorList>
    </citation>
    <scope>NUCLEOTIDE SEQUENCE [LARGE SCALE GENOMIC DNA]</scope>
    <source>
        <strain evidence="9">Hangzhou</strain>
    </source>
</reference>
<dbReference type="Proteomes" id="UP001415857">
    <property type="component" value="Unassembled WGS sequence"/>
</dbReference>
<dbReference type="AlphaFoldDB" id="A0AAP0RRM0"/>
<keyword evidence="4" id="KW-0735">Signal-anchor</keyword>
<dbReference type="EMBL" id="JBBPBK010000006">
    <property type="protein sequence ID" value="KAK9283266.1"/>
    <property type="molecule type" value="Genomic_DNA"/>
</dbReference>
<feature type="domain" description="Trichome birefringence-like N-terminal" evidence="8">
    <location>
        <begin position="240"/>
        <end position="266"/>
    </location>
</feature>
<comment type="similarity">
    <text evidence="2">Belongs to the PC-esterase family. TBL subfamily.</text>
</comment>
<keyword evidence="3" id="KW-0812">Transmembrane</keyword>
<dbReference type="PANTHER" id="PTHR32285">
    <property type="entry name" value="PROTEIN TRICHOME BIREFRINGENCE-LIKE 9-RELATED"/>
    <property type="match status" value="1"/>
</dbReference>
<keyword evidence="5" id="KW-1133">Transmembrane helix</keyword>
<evidence type="ECO:0000256" key="4">
    <source>
        <dbReference type="ARBA" id="ARBA00022968"/>
    </source>
</evidence>
<evidence type="ECO:0000313" key="10">
    <source>
        <dbReference type="Proteomes" id="UP001415857"/>
    </source>
</evidence>
<feature type="domain" description="Trichome birefringence-like N-terminal" evidence="8">
    <location>
        <begin position="9"/>
        <end position="61"/>
    </location>
</feature>
<proteinExistence type="inferred from homology"/>
<evidence type="ECO:0000313" key="9">
    <source>
        <dbReference type="EMBL" id="KAK9283266.1"/>
    </source>
</evidence>
<protein>
    <recommendedName>
        <fullName evidence="11">Trichome birefringence-like N-terminal domain-containing protein</fullName>
    </recommendedName>
</protein>
<dbReference type="GO" id="GO:0005794">
    <property type="term" value="C:Golgi apparatus"/>
    <property type="evidence" value="ECO:0007669"/>
    <property type="project" value="TreeGrafter"/>
</dbReference>
<evidence type="ECO:0000256" key="6">
    <source>
        <dbReference type="ARBA" id="ARBA00023136"/>
    </source>
</evidence>
<dbReference type="GO" id="GO:0016413">
    <property type="term" value="F:O-acetyltransferase activity"/>
    <property type="evidence" value="ECO:0007669"/>
    <property type="project" value="InterPro"/>
</dbReference>
<keyword evidence="6" id="KW-0472">Membrane</keyword>
<gene>
    <name evidence="9" type="ORF">L1049_011502</name>
</gene>
<sequence length="452" mass="53260">MKWKNQKRECNIYQGSWVFDESYPLYDSWACPHIRKEFDCQKYGRPDKLYLKFRWQPTDCDLPRFDGLDFLKRFSGKKIMFIGDSVSANHCQSLICLLHAAVPASNITHETYDPVSITTFQVSNRFLQDYGVSVMVFLSHYLVDIEDEQIGRVLKLDSLKNGDVWKDNDILIFNTWLWWDRKGINQPWDYIQEGDMILKDMDRMDAFRKVLGLCEKEWAISPSVKSALLLGILGSLRVERKEFDCQKYGRPDRLYLKFRWQPTDCDLPRFDGQDFLNRFRGKKIMFVGDSVSANHGQSLICLLHAAVPDSNITYEANDSVSTVTFQDYGVSVMVFHSLYLVDIDNEQIGRVLKLDSLKNGDVWKDMDILIFNTWLWWYRRGIKQQWDYIQEGDKISKDMDRMDAFRKGSGGYSYDLRNFHIWNVETVIDAKFEEGVNRGNETWTLEDYSRRR</sequence>
<evidence type="ECO:0000256" key="3">
    <source>
        <dbReference type="ARBA" id="ARBA00022692"/>
    </source>
</evidence>
<dbReference type="PANTHER" id="PTHR32285:SF36">
    <property type="entry name" value="PROTEIN TRICHOME BIREFRINGENCE-LIKE 38"/>
    <property type="match status" value="1"/>
</dbReference>
<dbReference type="InterPro" id="IPR025846">
    <property type="entry name" value="TBL_N"/>
</dbReference>
<comment type="caution">
    <text evidence="9">The sequence shown here is derived from an EMBL/GenBank/DDBJ whole genome shotgun (WGS) entry which is preliminary data.</text>
</comment>
<dbReference type="InterPro" id="IPR026057">
    <property type="entry name" value="TBL_C"/>
</dbReference>
<feature type="domain" description="Trichome birefringence-like C-terminal" evidence="7">
    <location>
        <begin position="62"/>
        <end position="212"/>
    </location>
</feature>
<comment type="subcellular location">
    <subcellularLocation>
        <location evidence="1">Membrane</location>
        <topology evidence="1">Single-pass membrane protein</topology>
    </subcellularLocation>
</comment>
<keyword evidence="10" id="KW-1185">Reference proteome</keyword>
<evidence type="ECO:0000259" key="8">
    <source>
        <dbReference type="Pfam" id="PF14416"/>
    </source>
</evidence>
<name>A0AAP0RRM0_LIQFO</name>
<evidence type="ECO:0000259" key="7">
    <source>
        <dbReference type="Pfam" id="PF13839"/>
    </source>
</evidence>
<dbReference type="InterPro" id="IPR029962">
    <property type="entry name" value="TBL"/>
</dbReference>
<dbReference type="GO" id="GO:0016020">
    <property type="term" value="C:membrane"/>
    <property type="evidence" value="ECO:0007669"/>
    <property type="project" value="UniProtKB-SubCell"/>
</dbReference>
<evidence type="ECO:0008006" key="11">
    <source>
        <dbReference type="Google" id="ProtNLM"/>
    </source>
</evidence>
<dbReference type="Pfam" id="PF13839">
    <property type="entry name" value="PC-Esterase"/>
    <property type="match status" value="2"/>
</dbReference>
<evidence type="ECO:0000256" key="1">
    <source>
        <dbReference type="ARBA" id="ARBA00004167"/>
    </source>
</evidence>
<accession>A0AAP0RRM0</accession>
<feature type="domain" description="Trichome birefringence-like C-terminal" evidence="7">
    <location>
        <begin position="267"/>
        <end position="408"/>
    </location>
</feature>
<organism evidence="9 10">
    <name type="scientific">Liquidambar formosana</name>
    <name type="common">Formosan gum</name>
    <dbReference type="NCBI Taxonomy" id="63359"/>
    <lineage>
        <taxon>Eukaryota</taxon>
        <taxon>Viridiplantae</taxon>
        <taxon>Streptophyta</taxon>
        <taxon>Embryophyta</taxon>
        <taxon>Tracheophyta</taxon>
        <taxon>Spermatophyta</taxon>
        <taxon>Magnoliopsida</taxon>
        <taxon>eudicotyledons</taxon>
        <taxon>Gunneridae</taxon>
        <taxon>Pentapetalae</taxon>
        <taxon>Saxifragales</taxon>
        <taxon>Altingiaceae</taxon>
        <taxon>Liquidambar</taxon>
    </lineage>
</organism>
<dbReference type="Pfam" id="PF14416">
    <property type="entry name" value="PMR5N"/>
    <property type="match status" value="2"/>
</dbReference>